<dbReference type="EMBL" id="WIXE01019962">
    <property type="protein sequence ID" value="KAK5969611.1"/>
    <property type="molecule type" value="Genomic_DNA"/>
</dbReference>
<feature type="region of interest" description="Disordered" evidence="1">
    <location>
        <begin position="1"/>
        <end position="77"/>
    </location>
</feature>
<feature type="compositionally biased region" description="Pro residues" evidence="1">
    <location>
        <begin position="418"/>
        <end position="428"/>
    </location>
</feature>
<feature type="compositionally biased region" description="Basic and acidic residues" evidence="1">
    <location>
        <begin position="22"/>
        <end position="42"/>
    </location>
</feature>
<accession>A0AAN8EYM8</accession>
<name>A0AAN8EYM8_TRICO</name>
<gene>
    <name evidence="2" type="ORF">GCK32_004914</name>
</gene>
<reference evidence="2 3" key="1">
    <citation type="submission" date="2019-10" db="EMBL/GenBank/DDBJ databases">
        <title>Assembly and Annotation for the nematode Trichostrongylus colubriformis.</title>
        <authorList>
            <person name="Martin J."/>
        </authorList>
    </citation>
    <scope>NUCLEOTIDE SEQUENCE [LARGE SCALE GENOMIC DNA]</scope>
    <source>
        <strain evidence="2">G859</strain>
        <tissue evidence="2">Whole worm</tissue>
    </source>
</reference>
<protein>
    <submittedName>
        <fullName evidence="2">Uncharacterized protein</fullName>
    </submittedName>
</protein>
<evidence type="ECO:0000313" key="3">
    <source>
        <dbReference type="Proteomes" id="UP001331761"/>
    </source>
</evidence>
<feature type="compositionally biased region" description="Polar residues" evidence="1">
    <location>
        <begin position="62"/>
        <end position="76"/>
    </location>
</feature>
<feature type="region of interest" description="Disordered" evidence="1">
    <location>
        <begin position="392"/>
        <end position="479"/>
    </location>
</feature>
<sequence>MAGRLLSRERFQVPRQVSPSQRDSRSRSRPRDRAHVPPREPSRQPVQVFAEDQPGPSLRTRPGTSESPTSIAQPGQGQDLFDTAQMTELLQRNPNINAPILRQLVEELQRVRDEPQHAETEVPQPPQTTDYNVLLHGNPMWNEPFIRPPTTLERIIALARRSNPEQAMRRADDHETQLASLPPQDRQVLLLLQRLTIASNPTTLFDTRHLSAHDFLHVDAFLRSDLHRTIRSYFTKEIFIPNWELNQDTTYPQVALYEIAHNLQGVQQLSQQLVDYTAQLSHQQQMPAEPALLFEQIVQLHRFIDNINERHVALLTHFQNTHFRQDDPPPYLADLLAYYNIHFADFQATSATATAAIAEARRVLDDLVRLHREQMRTTLDTVQAVRDVAQPLRAPPAMQATQPPQTLPATRPRRDPTPSRPQAPPLVRRPPSRSPSHEPRGPLQQVAPRAARPEAPSVETEFSPSEGVPSVETDHCSSGTQAYAESEYAYSVGTSHRSRSRSRESQVQAADPYSMPWQPAEVPKRARCFFCAQLHFSSGCPNVTSLRRRIEIHANNGRCFICGGDDHGEEQCEAQTRCRACRARDHHTVFCLSNRHADGDIAGVDLQEYLDQAKAYARRVRAGDIEH</sequence>
<organism evidence="2 3">
    <name type="scientific">Trichostrongylus colubriformis</name>
    <name type="common">Black scour worm</name>
    <dbReference type="NCBI Taxonomy" id="6319"/>
    <lineage>
        <taxon>Eukaryota</taxon>
        <taxon>Metazoa</taxon>
        <taxon>Ecdysozoa</taxon>
        <taxon>Nematoda</taxon>
        <taxon>Chromadorea</taxon>
        <taxon>Rhabditida</taxon>
        <taxon>Rhabditina</taxon>
        <taxon>Rhabditomorpha</taxon>
        <taxon>Strongyloidea</taxon>
        <taxon>Trichostrongylidae</taxon>
        <taxon>Trichostrongylus</taxon>
    </lineage>
</organism>
<feature type="compositionally biased region" description="Low complexity" evidence="1">
    <location>
        <begin position="395"/>
        <end position="410"/>
    </location>
</feature>
<feature type="compositionally biased region" description="Basic and acidic residues" evidence="1">
    <location>
        <begin position="1"/>
        <end position="12"/>
    </location>
</feature>
<proteinExistence type="predicted"/>
<evidence type="ECO:0000256" key="1">
    <source>
        <dbReference type="SAM" id="MobiDB-lite"/>
    </source>
</evidence>
<comment type="caution">
    <text evidence="2">The sequence shown here is derived from an EMBL/GenBank/DDBJ whole genome shotgun (WGS) entry which is preliminary data.</text>
</comment>
<dbReference type="Proteomes" id="UP001331761">
    <property type="component" value="Unassembled WGS sequence"/>
</dbReference>
<keyword evidence="3" id="KW-1185">Reference proteome</keyword>
<evidence type="ECO:0000313" key="2">
    <source>
        <dbReference type="EMBL" id="KAK5969611.1"/>
    </source>
</evidence>
<dbReference type="AlphaFoldDB" id="A0AAN8EYM8"/>